<reference evidence="2 3" key="1">
    <citation type="submission" date="2015-12" db="EMBL/GenBank/DDBJ databases">
        <title>Diversity of Burkholderia near neighbor genomes.</title>
        <authorList>
            <person name="Sahl J."/>
            <person name="Wagner D."/>
            <person name="Keim P."/>
        </authorList>
    </citation>
    <scope>NUCLEOTIDE SEQUENCE [LARGE SCALE GENOMIC DNA]</scope>
    <source>
        <strain evidence="2 3">BDU6</strain>
    </source>
</reference>
<keyword evidence="1" id="KW-1133">Transmembrane helix</keyword>
<dbReference type="AlphaFoldDB" id="A0A1B4FPT7"/>
<dbReference type="EMBL" id="CP013387">
    <property type="protein sequence ID" value="AOJ05649.1"/>
    <property type="molecule type" value="Genomic_DNA"/>
</dbReference>
<feature type="transmembrane region" description="Helical" evidence="1">
    <location>
        <begin position="67"/>
        <end position="85"/>
    </location>
</feature>
<evidence type="ECO:0000313" key="2">
    <source>
        <dbReference type="EMBL" id="AOJ05649.1"/>
    </source>
</evidence>
<protein>
    <submittedName>
        <fullName evidence="2">Uncharacterized protein</fullName>
    </submittedName>
</protein>
<proteinExistence type="predicted"/>
<keyword evidence="3" id="KW-1185">Reference proteome</keyword>
<dbReference type="Proteomes" id="UP000062519">
    <property type="component" value="Chromosome 2"/>
</dbReference>
<feature type="transmembrane region" description="Helical" evidence="1">
    <location>
        <begin position="39"/>
        <end position="61"/>
    </location>
</feature>
<evidence type="ECO:0000313" key="3">
    <source>
        <dbReference type="Proteomes" id="UP000062519"/>
    </source>
</evidence>
<sequence length="139" mass="15627">MKSDDDVRRRDRECELSERDARKFAHVKAAMRVRGFAKVAFITITTSQALTAAFASLPHVVGYDVEPGPLLLFNFISCALVSFWLRSDAQRAYLEAQASGGLRKAPNADILLNVPLDCPKRWLVILNIELNPKLLDDER</sequence>
<gene>
    <name evidence="2" type="ORF">WS70_17290</name>
</gene>
<evidence type="ECO:0000256" key="1">
    <source>
        <dbReference type="SAM" id="Phobius"/>
    </source>
</evidence>
<dbReference type="KEGG" id="buu:WS70_17290"/>
<name>A0A1B4FPT7_9BURK</name>
<organism evidence="2 3">
    <name type="scientific">Burkholderia mayonis</name>
    <dbReference type="NCBI Taxonomy" id="1385591"/>
    <lineage>
        <taxon>Bacteria</taxon>
        <taxon>Pseudomonadati</taxon>
        <taxon>Pseudomonadota</taxon>
        <taxon>Betaproteobacteria</taxon>
        <taxon>Burkholderiales</taxon>
        <taxon>Burkholderiaceae</taxon>
        <taxon>Burkholderia</taxon>
        <taxon>pseudomallei group</taxon>
    </lineage>
</organism>
<accession>A0A1B4FPT7</accession>
<keyword evidence="1" id="KW-0472">Membrane</keyword>
<keyword evidence="1" id="KW-0812">Transmembrane</keyword>